<dbReference type="PROSITE" id="PS50002">
    <property type="entry name" value="SH3"/>
    <property type="match status" value="1"/>
</dbReference>
<evidence type="ECO:0000256" key="2">
    <source>
        <dbReference type="ARBA" id="ARBA00022443"/>
    </source>
</evidence>
<keyword evidence="2 4" id="KW-0728">SH3 domain</keyword>
<evidence type="ECO:0000313" key="7">
    <source>
        <dbReference type="EMBL" id="KAF5374864.1"/>
    </source>
</evidence>
<evidence type="ECO:0000256" key="1">
    <source>
        <dbReference type="ARBA" id="ARBA00004496"/>
    </source>
</evidence>
<dbReference type="Gene3D" id="2.30.30.40">
    <property type="entry name" value="SH3 Domains"/>
    <property type="match status" value="1"/>
</dbReference>
<evidence type="ECO:0000256" key="5">
    <source>
        <dbReference type="SAM" id="MobiDB-lite"/>
    </source>
</evidence>
<dbReference type="PANTHER" id="PTHR47174">
    <property type="entry name" value="BRIDGING INTEGRATOR 3"/>
    <property type="match status" value="1"/>
</dbReference>
<keyword evidence="8" id="KW-1185">Reference proteome</keyword>
<organism evidence="7 8">
    <name type="scientific">Tetrapyrgos nigripes</name>
    <dbReference type="NCBI Taxonomy" id="182062"/>
    <lineage>
        <taxon>Eukaryota</taxon>
        <taxon>Fungi</taxon>
        <taxon>Dikarya</taxon>
        <taxon>Basidiomycota</taxon>
        <taxon>Agaricomycotina</taxon>
        <taxon>Agaricomycetes</taxon>
        <taxon>Agaricomycetidae</taxon>
        <taxon>Agaricales</taxon>
        <taxon>Marasmiineae</taxon>
        <taxon>Marasmiaceae</taxon>
        <taxon>Tetrapyrgos</taxon>
    </lineage>
</organism>
<dbReference type="PRINTS" id="PR00452">
    <property type="entry name" value="SH3DOMAIN"/>
</dbReference>
<name>A0A8H5H1E7_9AGAR</name>
<dbReference type="InterPro" id="IPR046982">
    <property type="entry name" value="BIN3/RVS161-like"/>
</dbReference>
<dbReference type="PRINTS" id="PR01887">
    <property type="entry name" value="SPECTRNALPHA"/>
</dbReference>
<evidence type="ECO:0000256" key="4">
    <source>
        <dbReference type="PROSITE-ProRule" id="PRU00192"/>
    </source>
</evidence>
<evidence type="ECO:0000313" key="8">
    <source>
        <dbReference type="Proteomes" id="UP000559256"/>
    </source>
</evidence>
<dbReference type="SMART" id="SM00326">
    <property type="entry name" value="SH3"/>
    <property type="match status" value="1"/>
</dbReference>
<dbReference type="EMBL" id="JAACJM010000001">
    <property type="protein sequence ID" value="KAF5374864.1"/>
    <property type="molecule type" value="Genomic_DNA"/>
</dbReference>
<dbReference type="InterPro" id="IPR036028">
    <property type="entry name" value="SH3-like_dom_sf"/>
</dbReference>
<dbReference type="GO" id="GO:0097320">
    <property type="term" value="P:plasma membrane tubulation"/>
    <property type="evidence" value="ECO:0007669"/>
    <property type="project" value="TreeGrafter"/>
</dbReference>
<dbReference type="AlphaFoldDB" id="A0A8H5H1E7"/>
<gene>
    <name evidence="7" type="ORF">D9758_000105</name>
</gene>
<feature type="region of interest" description="Disordered" evidence="5">
    <location>
        <begin position="1"/>
        <end position="70"/>
    </location>
</feature>
<dbReference type="GO" id="GO:0005737">
    <property type="term" value="C:cytoplasm"/>
    <property type="evidence" value="ECO:0007669"/>
    <property type="project" value="UniProtKB-SubCell"/>
</dbReference>
<evidence type="ECO:0000259" key="6">
    <source>
        <dbReference type="PROSITE" id="PS50002"/>
    </source>
</evidence>
<dbReference type="GO" id="GO:0015629">
    <property type="term" value="C:actin cytoskeleton"/>
    <property type="evidence" value="ECO:0007669"/>
    <property type="project" value="TreeGrafter"/>
</dbReference>
<sequence>MSLSLGNKRTTSDDPFDSFNNTPSSNHARSMSIASPFSNSRSYSSSLNPFSNSTKSPASSEPPPYIARKPELDKPLLEGVARAIALYDFQAAEAGDLGFQKGDVITITEKSDSTNDWWTGKIDDRKGIFPANFVEVV</sequence>
<feature type="compositionally biased region" description="Low complexity" evidence="5">
    <location>
        <begin position="35"/>
        <end position="56"/>
    </location>
</feature>
<dbReference type="GO" id="GO:0008289">
    <property type="term" value="F:lipid binding"/>
    <property type="evidence" value="ECO:0007669"/>
    <property type="project" value="TreeGrafter"/>
</dbReference>
<accession>A0A8H5H1E7</accession>
<dbReference type="PANTHER" id="PTHR47174:SF3">
    <property type="entry name" value="BRIDGING INTEGRATOR 3"/>
    <property type="match status" value="1"/>
</dbReference>
<dbReference type="CDD" id="cd11842">
    <property type="entry name" value="SH3_Ysc84p_like"/>
    <property type="match status" value="1"/>
</dbReference>
<dbReference type="InterPro" id="IPR001452">
    <property type="entry name" value="SH3_domain"/>
</dbReference>
<dbReference type="GO" id="GO:0051666">
    <property type="term" value="P:actin cortical patch localization"/>
    <property type="evidence" value="ECO:0007669"/>
    <property type="project" value="InterPro"/>
</dbReference>
<dbReference type="Pfam" id="PF00018">
    <property type="entry name" value="SH3_1"/>
    <property type="match status" value="1"/>
</dbReference>
<feature type="domain" description="SH3" evidence="6">
    <location>
        <begin position="78"/>
        <end position="137"/>
    </location>
</feature>
<dbReference type="Proteomes" id="UP000559256">
    <property type="component" value="Unassembled WGS sequence"/>
</dbReference>
<dbReference type="SUPFAM" id="SSF50044">
    <property type="entry name" value="SH3-domain"/>
    <property type="match status" value="1"/>
</dbReference>
<dbReference type="OrthoDB" id="5971719at2759"/>
<evidence type="ECO:0000256" key="3">
    <source>
        <dbReference type="ARBA" id="ARBA00022490"/>
    </source>
</evidence>
<keyword evidence="3" id="KW-0963">Cytoplasm</keyword>
<dbReference type="GO" id="GO:0006897">
    <property type="term" value="P:endocytosis"/>
    <property type="evidence" value="ECO:0007669"/>
    <property type="project" value="InterPro"/>
</dbReference>
<comment type="subcellular location">
    <subcellularLocation>
        <location evidence="1">Cytoplasm</location>
    </subcellularLocation>
</comment>
<dbReference type="FunFam" id="2.30.30.40:FF:000100">
    <property type="entry name" value="SH3 domain-containing YSC84-like protein 1"/>
    <property type="match status" value="1"/>
</dbReference>
<feature type="compositionally biased region" description="Polar residues" evidence="5">
    <location>
        <begin position="18"/>
        <end position="33"/>
    </location>
</feature>
<protein>
    <recommendedName>
        <fullName evidence="6">SH3 domain-containing protein</fullName>
    </recommendedName>
</protein>
<reference evidence="7 8" key="1">
    <citation type="journal article" date="2020" name="ISME J.">
        <title>Uncovering the hidden diversity of litter-decomposition mechanisms in mushroom-forming fungi.</title>
        <authorList>
            <person name="Floudas D."/>
            <person name="Bentzer J."/>
            <person name="Ahren D."/>
            <person name="Johansson T."/>
            <person name="Persson P."/>
            <person name="Tunlid A."/>
        </authorList>
    </citation>
    <scope>NUCLEOTIDE SEQUENCE [LARGE SCALE GENOMIC DNA]</scope>
    <source>
        <strain evidence="7 8">CBS 291.85</strain>
    </source>
</reference>
<proteinExistence type="predicted"/>
<comment type="caution">
    <text evidence="7">The sequence shown here is derived from an EMBL/GenBank/DDBJ whole genome shotgun (WGS) entry which is preliminary data.</text>
</comment>